<dbReference type="Proteomes" id="UP001152561">
    <property type="component" value="Unassembled WGS sequence"/>
</dbReference>
<comment type="caution">
    <text evidence="2">The sequence shown here is derived from an EMBL/GenBank/DDBJ whole genome shotgun (WGS) entry which is preliminary data.</text>
</comment>
<evidence type="ECO:0000256" key="1">
    <source>
        <dbReference type="SAM" id="MobiDB-lite"/>
    </source>
</evidence>
<evidence type="ECO:0000313" key="3">
    <source>
        <dbReference type="Proteomes" id="UP001152561"/>
    </source>
</evidence>
<feature type="compositionally biased region" description="Basic and acidic residues" evidence="1">
    <location>
        <begin position="1"/>
        <end position="10"/>
    </location>
</feature>
<dbReference type="EMBL" id="JAJAGQ010000003">
    <property type="protein sequence ID" value="KAJ8567666.1"/>
    <property type="molecule type" value="Genomic_DNA"/>
</dbReference>
<keyword evidence="3" id="KW-1185">Reference proteome</keyword>
<accession>A0A9Q1MVS3</accession>
<proteinExistence type="predicted"/>
<evidence type="ECO:0000313" key="2">
    <source>
        <dbReference type="EMBL" id="KAJ8567666.1"/>
    </source>
</evidence>
<dbReference type="OrthoDB" id="1744360at2759"/>
<feature type="region of interest" description="Disordered" evidence="1">
    <location>
        <begin position="1"/>
        <end position="26"/>
    </location>
</feature>
<dbReference type="AlphaFoldDB" id="A0A9Q1MVS3"/>
<reference evidence="3" key="1">
    <citation type="journal article" date="2023" name="Proc. Natl. Acad. Sci. U.S.A.">
        <title>Genomic and structural basis for evolution of tropane alkaloid biosynthesis.</title>
        <authorList>
            <person name="Wanga Y.-J."/>
            <person name="Taina T."/>
            <person name="Yua J.-Y."/>
            <person name="Lia J."/>
            <person name="Xua B."/>
            <person name="Chenc J."/>
            <person name="D'Auriad J.C."/>
            <person name="Huanga J.-P."/>
            <person name="Huanga S.-X."/>
        </authorList>
    </citation>
    <scope>NUCLEOTIDE SEQUENCE [LARGE SCALE GENOMIC DNA]</scope>
    <source>
        <strain evidence="3">cv. KIB-2019</strain>
    </source>
</reference>
<sequence>MEIEAQRKLDTQLGVEMESNTGDGTSTVEPLYITTWNKLKRHVNGKLYDEAEVKLHKFQELHENEIQEKGTDKLSIQEAFTDVLGYHHGYARGLGKGAPVIPKGKKKVASIEVDVQQLQNCEAELLRTLERLEVEAN</sequence>
<gene>
    <name evidence="2" type="ORF">K7X08_019874</name>
</gene>
<organism evidence="2 3">
    <name type="scientific">Anisodus acutangulus</name>
    <dbReference type="NCBI Taxonomy" id="402998"/>
    <lineage>
        <taxon>Eukaryota</taxon>
        <taxon>Viridiplantae</taxon>
        <taxon>Streptophyta</taxon>
        <taxon>Embryophyta</taxon>
        <taxon>Tracheophyta</taxon>
        <taxon>Spermatophyta</taxon>
        <taxon>Magnoliopsida</taxon>
        <taxon>eudicotyledons</taxon>
        <taxon>Gunneridae</taxon>
        <taxon>Pentapetalae</taxon>
        <taxon>asterids</taxon>
        <taxon>lamiids</taxon>
        <taxon>Solanales</taxon>
        <taxon>Solanaceae</taxon>
        <taxon>Solanoideae</taxon>
        <taxon>Hyoscyameae</taxon>
        <taxon>Anisodus</taxon>
    </lineage>
</organism>
<protein>
    <submittedName>
        <fullName evidence="2">Uncharacterized protein</fullName>
    </submittedName>
</protein>
<name>A0A9Q1MVS3_9SOLA</name>